<dbReference type="AlphaFoldDB" id="A0A6C0EA02"/>
<dbReference type="InterPro" id="IPR036844">
    <property type="entry name" value="Hint_dom_sf"/>
</dbReference>
<protein>
    <recommendedName>
        <fullName evidence="3">Hedgehog/Intein (Hint) domain-containing protein</fullName>
    </recommendedName>
</protein>
<feature type="transmembrane region" description="Helical" evidence="1">
    <location>
        <begin position="202"/>
        <end position="226"/>
    </location>
</feature>
<dbReference type="Gene3D" id="2.170.16.10">
    <property type="entry name" value="Hedgehog/Intein (Hint) domain"/>
    <property type="match status" value="1"/>
</dbReference>
<feature type="transmembrane region" description="Helical" evidence="1">
    <location>
        <begin position="173"/>
        <end position="196"/>
    </location>
</feature>
<dbReference type="EMBL" id="MN739743">
    <property type="protein sequence ID" value="QHT24215.1"/>
    <property type="molecule type" value="Genomic_DNA"/>
</dbReference>
<accession>A0A6C0EA02</accession>
<keyword evidence="1" id="KW-0472">Membrane</keyword>
<name>A0A6C0EA02_9ZZZZ</name>
<evidence type="ECO:0000256" key="1">
    <source>
        <dbReference type="SAM" id="Phobius"/>
    </source>
</evidence>
<feature type="transmembrane region" description="Helical" evidence="1">
    <location>
        <begin position="145"/>
        <end position="166"/>
    </location>
</feature>
<reference evidence="2" key="1">
    <citation type="journal article" date="2020" name="Nature">
        <title>Giant virus diversity and host interactions through global metagenomics.</title>
        <authorList>
            <person name="Schulz F."/>
            <person name="Roux S."/>
            <person name="Paez-Espino D."/>
            <person name="Jungbluth S."/>
            <person name="Walsh D.A."/>
            <person name="Denef V.J."/>
            <person name="McMahon K.D."/>
            <person name="Konstantinidis K.T."/>
            <person name="Eloe-Fadrosh E.A."/>
            <person name="Kyrpides N.C."/>
            <person name="Woyke T."/>
        </authorList>
    </citation>
    <scope>NUCLEOTIDE SEQUENCE</scope>
    <source>
        <strain evidence="2">GVMAG-M-3300023179-138</strain>
    </source>
</reference>
<evidence type="ECO:0008006" key="3">
    <source>
        <dbReference type="Google" id="ProtNLM"/>
    </source>
</evidence>
<keyword evidence="1" id="KW-1133">Transmembrane helix</keyword>
<organism evidence="2">
    <name type="scientific">viral metagenome</name>
    <dbReference type="NCBI Taxonomy" id="1070528"/>
    <lineage>
        <taxon>unclassified sequences</taxon>
        <taxon>metagenomes</taxon>
        <taxon>organismal metagenomes</taxon>
    </lineage>
</organism>
<dbReference type="SUPFAM" id="SSF51294">
    <property type="entry name" value="Hedgehog/intein (Hint) domain"/>
    <property type="match status" value="1"/>
</dbReference>
<proteinExistence type="predicted"/>
<sequence length="504" mass="54625">MSATSFTILTLVLTVALSASITAALRVNIAENWAEKRCDPYIIPIAALFKPDNDTRTPSEFAADNLDFCQRIYIQNTIKAAAAVPEHLAAMTADKVRVMESLGDTVASVFINLWKVFHDTYASFMDRMKVAAKLFQNFFINMYSVIGRVQGAMLSVIYGLIAVIVATVNSIQLVIIVNIIIIGIITGLMILLFLILLPIAPVIVGATVAVGIAVVTVTTAIAASLVSEKFMPGACFVTGTRVAMWDGTSRQIESIVVGDRLVDGGYVTATHLFRSSEPTYMLDGVGVTGDHLVYMDGSRHFVRDHPRAVLQPAIPCDLRCLTTTTRRIHSDSLVFADWEEIPDDDEATQRAWYEGVWRTLNSAPSLPPTEGALEDAGLAPESMVTCADWLGQTFSMPISAIRVGDRVCDGPDTTTRVIGLVTLRGNMNRDAIAMGPALVTGGTWVLTGGTWRPASGPVIAVHPSRWYHLYTESGTFMVGDLRIRDASDVGLDRLKSLVETVVLG</sequence>
<keyword evidence="1" id="KW-0812">Transmembrane</keyword>
<evidence type="ECO:0000313" key="2">
    <source>
        <dbReference type="EMBL" id="QHT24215.1"/>
    </source>
</evidence>